<dbReference type="InterPro" id="IPR007627">
    <property type="entry name" value="RNA_pol_sigma70_r2"/>
</dbReference>
<evidence type="ECO:0000313" key="6">
    <source>
        <dbReference type="EMBL" id="SNS05021.1"/>
    </source>
</evidence>
<keyword evidence="4" id="KW-0804">Transcription</keyword>
<proteinExistence type="predicted"/>
<name>A0A239BBU3_9FLAO</name>
<dbReference type="Proteomes" id="UP000198379">
    <property type="component" value="Unassembled WGS sequence"/>
</dbReference>
<keyword evidence="3" id="KW-0238">DNA-binding</keyword>
<dbReference type="NCBIfam" id="TIGR02937">
    <property type="entry name" value="sigma70-ECF"/>
    <property type="match status" value="1"/>
</dbReference>
<keyword evidence="2" id="KW-0731">Sigma factor</keyword>
<evidence type="ECO:0000313" key="7">
    <source>
        <dbReference type="Proteomes" id="UP000198379"/>
    </source>
</evidence>
<evidence type="ECO:0000256" key="1">
    <source>
        <dbReference type="ARBA" id="ARBA00023015"/>
    </source>
</evidence>
<dbReference type="Gene3D" id="1.10.1740.10">
    <property type="match status" value="1"/>
</dbReference>
<protein>
    <submittedName>
        <fullName evidence="6">RNA polymerase sigma factor, sigma-70 family</fullName>
    </submittedName>
</protein>
<dbReference type="GO" id="GO:0003677">
    <property type="term" value="F:DNA binding"/>
    <property type="evidence" value="ECO:0007669"/>
    <property type="project" value="UniProtKB-KW"/>
</dbReference>
<dbReference type="OrthoDB" id="1163416at2"/>
<evidence type="ECO:0000256" key="2">
    <source>
        <dbReference type="ARBA" id="ARBA00023082"/>
    </source>
</evidence>
<keyword evidence="7" id="KW-1185">Reference proteome</keyword>
<dbReference type="GO" id="GO:0006352">
    <property type="term" value="P:DNA-templated transcription initiation"/>
    <property type="evidence" value="ECO:0007669"/>
    <property type="project" value="InterPro"/>
</dbReference>
<gene>
    <name evidence="6" type="ORF">SAMN06265376_10643</name>
</gene>
<dbReference type="Pfam" id="PF04542">
    <property type="entry name" value="Sigma70_r2"/>
    <property type="match status" value="1"/>
</dbReference>
<dbReference type="SUPFAM" id="SSF88946">
    <property type="entry name" value="Sigma2 domain of RNA polymerase sigma factors"/>
    <property type="match status" value="1"/>
</dbReference>
<reference evidence="6 7" key="1">
    <citation type="submission" date="2017-06" db="EMBL/GenBank/DDBJ databases">
        <authorList>
            <person name="Kim H.J."/>
            <person name="Triplett B.A."/>
        </authorList>
    </citation>
    <scope>NUCLEOTIDE SEQUENCE [LARGE SCALE GENOMIC DNA]</scope>
    <source>
        <strain evidence="6 7">DSM 25597</strain>
    </source>
</reference>
<evidence type="ECO:0000256" key="3">
    <source>
        <dbReference type="ARBA" id="ARBA00023125"/>
    </source>
</evidence>
<dbReference type="AlphaFoldDB" id="A0A239BBU3"/>
<evidence type="ECO:0000259" key="5">
    <source>
        <dbReference type="Pfam" id="PF04542"/>
    </source>
</evidence>
<dbReference type="PANTHER" id="PTHR43133:SF8">
    <property type="entry name" value="RNA POLYMERASE SIGMA FACTOR HI_1459-RELATED"/>
    <property type="match status" value="1"/>
</dbReference>
<dbReference type="GO" id="GO:0016987">
    <property type="term" value="F:sigma factor activity"/>
    <property type="evidence" value="ECO:0007669"/>
    <property type="project" value="UniProtKB-KW"/>
</dbReference>
<organism evidence="6 7">
    <name type="scientific">Dokdonia pacifica</name>
    <dbReference type="NCBI Taxonomy" id="1627892"/>
    <lineage>
        <taxon>Bacteria</taxon>
        <taxon>Pseudomonadati</taxon>
        <taxon>Bacteroidota</taxon>
        <taxon>Flavobacteriia</taxon>
        <taxon>Flavobacteriales</taxon>
        <taxon>Flavobacteriaceae</taxon>
        <taxon>Dokdonia</taxon>
    </lineage>
</organism>
<dbReference type="RefSeq" id="WP_089372669.1">
    <property type="nucleotide sequence ID" value="NZ_BMEP01000005.1"/>
</dbReference>
<sequence>MNKKDPFIDGFLKGKPETFTKLYTESFPAVLSYILRRGGSKAVAEDIFQNALVTLFVKLKNDELQIQSFNNYLFTICKNLWRRECSQNRVTNLPATPLMDEEVDLAKFSIEQKQWDLYQEKLKELSENCRKLLLLSFKKIPYKEIVVIFNYASETVARQRVFKCKSRLIKLIKNDSRYLRLKP</sequence>
<dbReference type="EMBL" id="FZNY01000006">
    <property type="protein sequence ID" value="SNS05021.1"/>
    <property type="molecule type" value="Genomic_DNA"/>
</dbReference>
<dbReference type="InterPro" id="IPR039425">
    <property type="entry name" value="RNA_pol_sigma-70-like"/>
</dbReference>
<dbReference type="InterPro" id="IPR013325">
    <property type="entry name" value="RNA_pol_sigma_r2"/>
</dbReference>
<keyword evidence="1" id="KW-0805">Transcription regulation</keyword>
<feature type="domain" description="RNA polymerase sigma-70 region 2" evidence="5">
    <location>
        <begin position="22"/>
        <end position="89"/>
    </location>
</feature>
<dbReference type="PANTHER" id="PTHR43133">
    <property type="entry name" value="RNA POLYMERASE ECF-TYPE SIGMA FACTO"/>
    <property type="match status" value="1"/>
</dbReference>
<dbReference type="InterPro" id="IPR014284">
    <property type="entry name" value="RNA_pol_sigma-70_dom"/>
</dbReference>
<evidence type="ECO:0000256" key="4">
    <source>
        <dbReference type="ARBA" id="ARBA00023163"/>
    </source>
</evidence>
<accession>A0A239BBU3</accession>